<dbReference type="InterPro" id="IPR004988">
    <property type="entry name" value="DUF273"/>
</dbReference>
<gene>
    <name evidence="7" type="ORF">EHS25_006136</name>
</gene>
<accession>A0A427XTQ1</accession>
<comment type="subunit">
    <text evidence="5">Homooligomer.</text>
</comment>
<evidence type="ECO:0000256" key="5">
    <source>
        <dbReference type="RuleBase" id="RU367097"/>
    </source>
</evidence>
<keyword evidence="5" id="KW-0813">Transport</keyword>
<keyword evidence="5" id="KW-0333">Golgi apparatus</keyword>
<comment type="subcellular location">
    <subcellularLocation>
        <location evidence="5">Golgi apparatus membrane</location>
        <topology evidence="5">Multi-pass membrane protein</topology>
    </subcellularLocation>
    <subcellularLocation>
        <location evidence="5">Cytoplasmic vesicle membrane</location>
        <topology evidence="5">Multi-pass membrane protein</topology>
    </subcellularLocation>
    <subcellularLocation>
        <location evidence="5">Endoplasmic reticulum membrane</location>
        <topology evidence="5">Multi-pass membrane protein</topology>
    </subcellularLocation>
    <subcellularLocation>
        <location evidence="1">Membrane</location>
        <topology evidence="1">Multi-pass membrane protein</topology>
    </subcellularLocation>
</comment>
<dbReference type="EMBL" id="RSCD01000028">
    <property type="protein sequence ID" value="RSH82203.1"/>
    <property type="molecule type" value="Genomic_DNA"/>
</dbReference>
<keyword evidence="3 5" id="KW-1133">Transmembrane helix</keyword>
<dbReference type="Proteomes" id="UP000279259">
    <property type="component" value="Unassembled WGS sequence"/>
</dbReference>
<feature type="transmembrane region" description="Helical" evidence="5">
    <location>
        <begin position="84"/>
        <end position="105"/>
    </location>
</feature>
<evidence type="ECO:0000256" key="3">
    <source>
        <dbReference type="ARBA" id="ARBA00022989"/>
    </source>
</evidence>
<comment type="similarity">
    <text evidence="5">Belongs to the TPT transporter family. SLC35D subfamily.</text>
</comment>
<keyword evidence="2 5" id="KW-0812">Transmembrane</keyword>
<feature type="region of interest" description="Disordered" evidence="6">
    <location>
        <begin position="1"/>
        <end position="25"/>
    </location>
</feature>
<feature type="transmembrane region" description="Helical" evidence="5">
    <location>
        <begin position="176"/>
        <end position="198"/>
    </location>
</feature>
<dbReference type="PANTHER" id="PTHR11132">
    <property type="entry name" value="SOLUTE CARRIER FAMILY 35"/>
    <property type="match status" value="1"/>
</dbReference>
<evidence type="ECO:0000256" key="2">
    <source>
        <dbReference type="ARBA" id="ARBA00022692"/>
    </source>
</evidence>
<comment type="caution">
    <text evidence="7">The sequence shown here is derived from an EMBL/GenBank/DDBJ whole genome shotgun (WGS) entry which is preliminary data.</text>
</comment>
<keyword evidence="5" id="KW-0762">Sugar transport</keyword>
<comment type="function">
    <text evidence="5">Involved in the import of GDP-mannose from the cytoplasm into the Golgi lumen.</text>
</comment>
<dbReference type="GO" id="GO:0030659">
    <property type="term" value="C:cytoplasmic vesicle membrane"/>
    <property type="evidence" value="ECO:0007669"/>
    <property type="project" value="UniProtKB-SubCell"/>
</dbReference>
<dbReference type="Gene3D" id="3.90.550.10">
    <property type="entry name" value="Spore Coat Polysaccharide Biosynthesis Protein SpsA, Chain A"/>
    <property type="match status" value="1"/>
</dbReference>
<feature type="transmembrane region" description="Helical" evidence="5">
    <location>
        <begin position="235"/>
        <end position="257"/>
    </location>
</feature>
<organism evidence="7 8">
    <name type="scientific">Saitozyma podzolica</name>
    <dbReference type="NCBI Taxonomy" id="1890683"/>
    <lineage>
        <taxon>Eukaryota</taxon>
        <taxon>Fungi</taxon>
        <taxon>Dikarya</taxon>
        <taxon>Basidiomycota</taxon>
        <taxon>Agaricomycotina</taxon>
        <taxon>Tremellomycetes</taxon>
        <taxon>Tremellales</taxon>
        <taxon>Trimorphomycetaceae</taxon>
        <taxon>Saitozyma</taxon>
    </lineage>
</organism>
<dbReference type="GO" id="GO:0005789">
    <property type="term" value="C:endoplasmic reticulum membrane"/>
    <property type="evidence" value="ECO:0007669"/>
    <property type="project" value="UniProtKB-SubCell"/>
</dbReference>
<evidence type="ECO:0000256" key="6">
    <source>
        <dbReference type="SAM" id="MobiDB-lite"/>
    </source>
</evidence>
<protein>
    <recommendedName>
        <fullName evidence="5">GDP-mannose transporter</fullName>
        <shortName evidence="5">GMT</shortName>
    </recommendedName>
</protein>
<evidence type="ECO:0000313" key="7">
    <source>
        <dbReference type="EMBL" id="RSH82203.1"/>
    </source>
</evidence>
<proteinExistence type="inferred from homology"/>
<dbReference type="InterPro" id="IPR050186">
    <property type="entry name" value="TPT_transporter"/>
</dbReference>
<evidence type="ECO:0000256" key="4">
    <source>
        <dbReference type="ARBA" id="ARBA00023136"/>
    </source>
</evidence>
<keyword evidence="5" id="KW-0968">Cytoplasmic vesicle</keyword>
<feature type="transmembrane region" description="Helical" evidence="5">
    <location>
        <begin position="269"/>
        <end position="294"/>
    </location>
</feature>
<evidence type="ECO:0000313" key="8">
    <source>
        <dbReference type="Proteomes" id="UP000279259"/>
    </source>
</evidence>
<dbReference type="InterPro" id="IPR029044">
    <property type="entry name" value="Nucleotide-diphossugar_trans"/>
</dbReference>
<dbReference type="OrthoDB" id="6418713at2759"/>
<dbReference type="AlphaFoldDB" id="A0A427XTQ1"/>
<feature type="transmembrane region" description="Helical" evidence="5">
    <location>
        <begin position="117"/>
        <end position="138"/>
    </location>
</feature>
<evidence type="ECO:0000256" key="1">
    <source>
        <dbReference type="ARBA" id="ARBA00004141"/>
    </source>
</evidence>
<dbReference type="GO" id="GO:0000139">
    <property type="term" value="C:Golgi membrane"/>
    <property type="evidence" value="ECO:0007669"/>
    <property type="project" value="UniProtKB-SubCell"/>
</dbReference>
<feature type="transmembrane region" description="Helical" evidence="5">
    <location>
        <begin position="53"/>
        <end position="72"/>
    </location>
</feature>
<sequence>MSHHRRLSLTERGGGETDADEKQSQQSLLGESSAIAMGTGLDEQGDGPTRPRAALYLVMLTWLAFNTALLLLDRYMSSQLEFSYPLFLAAFQTLVTYVGARLLPFASGRFTDTPVELTRWLSSVVPLGIVTAVTVASSNFAHPLPGSGAVQMLRPGLPVLTLFFQHLGGSQKFDPVLTVAVGTVTVGTVVSASGYLGGSAVGLLSQYATVLAEAARLVLLQMFMQKHHATPRQCIVMYTPIAFVMIMTCSAIVEGVAPLQNMSPVDVGVLLLSGVVAVGASMAALAVISAVGAVKSSMLSVIQDISMTGVGVLFLGAMTSTTQLAGYAVSITGLVLLRWTEDDWLSSHCQRLSEFFVALRVARSPTATDGDNGGRVEPPFFHSRLIRLLAGLVAIFMVGMAVHGSHVGIPHPPTSVSRDISYPLINASPANPKSDYTVFTQHGQGRQMIPEYDESTDYHALPRLAWVVVVTPGDLAKTGHNIAQLSCYAARLGIPFYLEHRLMVDDRHFFTARHRSVAKYLRYYQWVFATDADIIVADSGRDVRDYLDDSLDAILNDLRYNEHCACAYFVRNSPGGWEFLRRWVGWADSGYHLNSDNGDLIEMISAGLRPGVPNSPDYSGRASIDDLRSHKEEGCINLDKSWATYKKFLQCVQEQLRPWSHADDRVPFYDVNLWEFQTAYPTVMLRTWKRLSGFVRWVQPFEPKYDTYPWDLAALPGDMFLHGKHLHGWLNEDSVLCSGAEWQNPAPMSLEDARKALAGNEAAAHWPGCFDERGTNVCLETNEG</sequence>
<keyword evidence="4 5" id="KW-0472">Membrane</keyword>
<reference evidence="7 8" key="1">
    <citation type="submission" date="2018-11" db="EMBL/GenBank/DDBJ databases">
        <title>Genome sequence of Saitozyma podzolica DSM 27192.</title>
        <authorList>
            <person name="Aliyu H."/>
            <person name="Gorte O."/>
            <person name="Ochsenreither K."/>
        </authorList>
    </citation>
    <scope>NUCLEOTIDE SEQUENCE [LARGE SCALE GENOMIC DNA]</scope>
    <source>
        <strain evidence="7 8">DSM 27192</strain>
    </source>
</reference>
<dbReference type="Pfam" id="PF03314">
    <property type="entry name" value="DUF273"/>
    <property type="match status" value="1"/>
</dbReference>
<keyword evidence="8" id="KW-1185">Reference proteome</keyword>
<keyword evidence="5" id="KW-0256">Endoplasmic reticulum</keyword>
<name>A0A427XTQ1_9TREE</name>